<protein>
    <submittedName>
        <fullName evidence="3">LuxR C-terminal-related transcriptional regulator</fullName>
    </submittedName>
</protein>
<dbReference type="SUPFAM" id="SSF46894">
    <property type="entry name" value="C-terminal effector domain of the bipartite response regulators"/>
    <property type="match status" value="1"/>
</dbReference>
<comment type="caution">
    <text evidence="3">The sequence shown here is derived from an EMBL/GenBank/DDBJ whole genome shotgun (WGS) entry which is preliminary data.</text>
</comment>
<dbReference type="CDD" id="cd06170">
    <property type="entry name" value="LuxR_C_like"/>
    <property type="match status" value="1"/>
</dbReference>
<evidence type="ECO:0000259" key="2">
    <source>
        <dbReference type="PROSITE" id="PS50043"/>
    </source>
</evidence>
<dbReference type="Proteomes" id="UP001524569">
    <property type="component" value="Unassembled WGS sequence"/>
</dbReference>
<dbReference type="EMBL" id="JANIBM010000060">
    <property type="protein sequence ID" value="MCQ8183634.1"/>
    <property type="molecule type" value="Genomic_DNA"/>
</dbReference>
<keyword evidence="1" id="KW-0238">DNA-binding</keyword>
<dbReference type="InterPro" id="IPR000792">
    <property type="entry name" value="Tscrpt_reg_LuxR_C"/>
</dbReference>
<reference evidence="3 4" key="1">
    <citation type="submission" date="2022-07" db="EMBL/GenBank/DDBJ databases">
        <title>Methylomonas rivi sp. nov., Methylomonas rosea sp. nov., Methylomonas aureus sp. nov. and Methylomonas subterranea sp. nov., four novel methanotrophs isolated from a freshwater creek and the deep terrestrial subsurface.</title>
        <authorList>
            <person name="Abin C."/>
            <person name="Sankaranarayanan K."/>
            <person name="Garner C."/>
            <person name="Sindelar R."/>
            <person name="Kotary K."/>
            <person name="Garner R."/>
            <person name="Barclay S."/>
            <person name="Lawson P."/>
            <person name="Krumholz L."/>
        </authorList>
    </citation>
    <scope>NUCLEOTIDE SEQUENCE [LARGE SCALE GENOMIC DNA]</scope>
    <source>
        <strain evidence="3 4">SURF-1</strain>
    </source>
</reference>
<dbReference type="PANTHER" id="PTHR43214">
    <property type="entry name" value="TWO-COMPONENT RESPONSE REGULATOR"/>
    <property type="match status" value="1"/>
</dbReference>
<dbReference type="RefSeq" id="WP_256612854.1">
    <property type="nucleotide sequence ID" value="NZ_JANIBM010000060.1"/>
</dbReference>
<feature type="domain" description="HTH luxR-type" evidence="2">
    <location>
        <begin position="135"/>
        <end position="200"/>
    </location>
</feature>
<accession>A0ABT1UPK0</accession>
<sequence>MAIRLLVVDLESVANRFDTAALAVLGVLADIAESADSDRHRPQPDVVWFADRAELGVAQRLAEIRAIAPECRALAVSGACGSRALAYLQAGVVGVADFGLDNRRQAEIARRVQGGAYYLDPDIAQVLAIRHVKRLLEPFNTLSSREFDVFCMLAEDFALQDIAEQLGISRKTVSNCQTSLKLKLGLQGRPTMKKFAESHGLISG</sequence>
<dbReference type="PROSITE" id="PS50043">
    <property type="entry name" value="HTH_LUXR_2"/>
    <property type="match status" value="1"/>
</dbReference>
<evidence type="ECO:0000313" key="3">
    <source>
        <dbReference type="EMBL" id="MCQ8183634.1"/>
    </source>
</evidence>
<dbReference type="InterPro" id="IPR016032">
    <property type="entry name" value="Sig_transdc_resp-reg_C-effctor"/>
</dbReference>
<name>A0ABT1UPK0_9GAMM</name>
<gene>
    <name evidence="3" type="ORF">NP603_21180</name>
</gene>
<keyword evidence="4" id="KW-1185">Reference proteome</keyword>
<organism evidence="3 4">
    <name type="scientific">Methylomonas aurea</name>
    <dbReference type="NCBI Taxonomy" id="2952224"/>
    <lineage>
        <taxon>Bacteria</taxon>
        <taxon>Pseudomonadati</taxon>
        <taxon>Pseudomonadota</taxon>
        <taxon>Gammaproteobacteria</taxon>
        <taxon>Methylococcales</taxon>
        <taxon>Methylococcaceae</taxon>
        <taxon>Methylomonas</taxon>
    </lineage>
</organism>
<dbReference type="Gene3D" id="3.40.50.2300">
    <property type="match status" value="1"/>
</dbReference>
<proteinExistence type="predicted"/>
<evidence type="ECO:0000256" key="1">
    <source>
        <dbReference type="ARBA" id="ARBA00023125"/>
    </source>
</evidence>
<dbReference type="Pfam" id="PF00196">
    <property type="entry name" value="GerE"/>
    <property type="match status" value="1"/>
</dbReference>
<dbReference type="InterPro" id="IPR039420">
    <property type="entry name" value="WalR-like"/>
</dbReference>
<evidence type="ECO:0000313" key="4">
    <source>
        <dbReference type="Proteomes" id="UP001524569"/>
    </source>
</evidence>
<dbReference type="SMART" id="SM00421">
    <property type="entry name" value="HTH_LUXR"/>
    <property type="match status" value="1"/>
</dbReference>